<organism evidence="5 6">
    <name type="scientific">Thermomonospora umbrina</name>
    <dbReference type="NCBI Taxonomy" id="111806"/>
    <lineage>
        <taxon>Bacteria</taxon>
        <taxon>Bacillati</taxon>
        <taxon>Actinomycetota</taxon>
        <taxon>Actinomycetes</taxon>
        <taxon>Streptosporangiales</taxon>
        <taxon>Thermomonosporaceae</taxon>
        <taxon>Thermomonospora</taxon>
    </lineage>
</organism>
<comment type="caution">
    <text evidence="5">The sequence shown here is derived from an EMBL/GenBank/DDBJ whole genome shotgun (WGS) entry which is preliminary data.</text>
</comment>
<evidence type="ECO:0000313" key="6">
    <source>
        <dbReference type="Proteomes" id="UP000256661"/>
    </source>
</evidence>
<dbReference type="GO" id="GO:0009117">
    <property type="term" value="P:nucleotide metabolic process"/>
    <property type="evidence" value="ECO:0007669"/>
    <property type="project" value="TreeGrafter"/>
</dbReference>
<dbReference type="PRINTS" id="PR00332">
    <property type="entry name" value="HISTRIAD"/>
</dbReference>
<keyword evidence="6" id="KW-1185">Reference proteome</keyword>
<reference evidence="5 6" key="1">
    <citation type="submission" date="2018-08" db="EMBL/GenBank/DDBJ databases">
        <title>Sequencing the genomes of 1000 actinobacteria strains.</title>
        <authorList>
            <person name="Klenk H.-P."/>
        </authorList>
    </citation>
    <scope>NUCLEOTIDE SEQUENCE [LARGE SCALE GENOMIC DNA]</scope>
    <source>
        <strain evidence="5 6">DSM 43927</strain>
    </source>
</reference>
<dbReference type="PROSITE" id="PS51084">
    <property type="entry name" value="HIT_2"/>
    <property type="match status" value="1"/>
</dbReference>
<sequence length="133" mass="14651">MDPCVFCRIVAGTEPAEIIHSDDASVAFLDITQATEGHTLVVPRRHRTDLTDIAPEEAASVMSAAVRVSHRLRERLRAPGINLWHASGETAWQSVFHFHVHVVPRYTPTDLVPPWSGPEGSVESLRALGAKLR</sequence>
<dbReference type="InterPro" id="IPR001310">
    <property type="entry name" value="Histidine_triad_HIT"/>
</dbReference>
<evidence type="ECO:0000259" key="4">
    <source>
        <dbReference type="PROSITE" id="PS51084"/>
    </source>
</evidence>
<dbReference type="PROSITE" id="PS00892">
    <property type="entry name" value="HIT_1"/>
    <property type="match status" value="1"/>
</dbReference>
<dbReference type="EMBL" id="QTTT01000001">
    <property type="protein sequence ID" value="REE97022.1"/>
    <property type="molecule type" value="Genomic_DNA"/>
</dbReference>
<evidence type="ECO:0000256" key="1">
    <source>
        <dbReference type="PIRSR" id="PIRSR601310-1"/>
    </source>
</evidence>
<accession>A0A3D9SM72</accession>
<dbReference type="Gene3D" id="3.30.428.10">
    <property type="entry name" value="HIT-like"/>
    <property type="match status" value="1"/>
</dbReference>
<dbReference type="Pfam" id="PF01230">
    <property type="entry name" value="HIT"/>
    <property type="match status" value="1"/>
</dbReference>
<dbReference type="OrthoDB" id="9784774at2"/>
<name>A0A3D9SM72_9ACTN</name>
<dbReference type="Proteomes" id="UP000256661">
    <property type="component" value="Unassembled WGS sequence"/>
</dbReference>
<dbReference type="InterPro" id="IPR011146">
    <property type="entry name" value="HIT-like"/>
</dbReference>
<dbReference type="PANTHER" id="PTHR46648:SF1">
    <property type="entry name" value="ADENOSINE 5'-MONOPHOSPHORAMIDASE HNT1"/>
    <property type="match status" value="1"/>
</dbReference>
<dbReference type="InterPro" id="IPR019808">
    <property type="entry name" value="Histidine_triad_CS"/>
</dbReference>
<evidence type="ECO:0000256" key="3">
    <source>
        <dbReference type="PROSITE-ProRule" id="PRU00464"/>
    </source>
</evidence>
<feature type="short sequence motif" description="Histidine triad motif" evidence="2 3">
    <location>
        <begin position="97"/>
        <end position="101"/>
    </location>
</feature>
<dbReference type="AlphaFoldDB" id="A0A3D9SM72"/>
<dbReference type="GO" id="GO:0003824">
    <property type="term" value="F:catalytic activity"/>
    <property type="evidence" value="ECO:0007669"/>
    <property type="project" value="InterPro"/>
</dbReference>
<dbReference type="RefSeq" id="WP_116022577.1">
    <property type="nucleotide sequence ID" value="NZ_QTTT01000001.1"/>
</dbReference>
<dbReference type="PANTHER" id="PTHR46648">
    <property type="entry name" value="HIT FAMILY PROTEIN 1"/>
    <property type="match status" value="1"/>
</dbReference>
<gene>
    <name evidence="5" type="ORF">DFJ69_2477</name>
</gene>
<dbReference type="SUPFAM" id="SSF54197">
    <property type="entry name" value="HIT-like"/>
    <property type="match status" value="1"/>
</dbReference>
<feature type="domain" description="HIT" evidence="4">
    <location>
        <begin position="5"/>
        <end position="113"/>
    </location>
</feature>
<dbReference type="InterPro" id="IPR036265">
    <property type="entry name" value="HIT-like_sf"/>
</dbReference>
<feature type="active site" description="Tele-AMP-histidine intermediate" evidence="1">
    <location>
        <position position="99"/>
    </location>
</feature>
<evidence type="ECO:0000313" key="5">
    <source>
        <dbReference type="EMBL" id="REE97022.1"/>
    </source>
</evidence>
<proteinExistence type="predicted"/>
<evidence type="ECO:0000256" key="2">
    <source>
        <dbReference type="PIRSR" id="PIRSR601310-3"/>
    </source>
</evidence>
<protein>
    <submittedName>
        <fullName evidence="5">Histidine triad (HIT) family protein</fullName>
    </submittedName>
</protein>